<evidence type="ECO:0000313" key="1">
    <source>
        <dbReference type="EMBL" id="KAI6080375.1"/>
    </source>
</evidence>
<sequence>MVLTRESTEQSEHSYTHTTVQGWQEHFENWAPENIELPLTAELYIHSIRSFREVLKHRASVSYRAAVDRQLKRALQTLLLWGSQHNVTSGKLDEILGHSSILQRSILRTLNRIGKILTERLSPRVEGHSRELAGLRQVLCISREKALFILNGPAISRGIDSDNEGSDDDNDDTSEASSQCQSDSFSEIAEDITTETNNLMDLEPIYESVLENQLLLEDEAAAYIADSAQTPEARLYAEQIEMRFPNASRELVRYLSEVNYQRFLRCSHDRQAEVAAANEDDFHDSGIGTSVHLTTSTRSSYAKTVMSFHHSNGLRTNIPPIPKEGKGGRPFTCVACGRRLTINNNKAWKLHLFSDLKPYSCLEPSCRHLLEPFISRMDWARHLTCEHGYNGDCSSVQCYLCFEETGEGEAKIITHLETHLQDISLAALPNVLEEQPDSEENILPVIIEDTSDTVPIKHAHNILAAHIAEDQINGAGGLETSPTRGGNLTTLLEKDSLGQCKADGCFERRTGPTFCKFHCCLYRSCIYPRGPRGQYCEFRKAIILSINYVNRLIIIRYLLRY</sequence>
<evidence type="ECO:0000313" key="2">
    <source>
        <dbReference type="Proteomes" id="UP001497680"/>
    </source>
</evidence>
<name>A0ACC0CJ76_9PEZI</name>
<accession>A0ACC0CJ76</accession>
<dbReference type="Proteomes" id="UP001497680">
    <property type="component" value="Unassembled WGS sequence"/>
</dbReference>
<reference evidence="1 2" key="1">
    <citation type="journal article" date="2022" name="New Phytol.">
        <title>Ecological generalism drives hyperdiversity of secondary metabolite gene clusters in xylarialean endophytes.</title>
        <authorList>
            <person name="Franco M.E.E."/>
            <person name="Wisecaver J.H."/>
            <person name="Arnold A.E."/>
            <person name="Ju Y.M."/>
            <person name="Slot J.C."/>
            <person name="Ahrendt S."/>
            <person name="Moore L.P."/>
            <person name="Eastman K.E."/>
            <person name="Scott K."/>
            <person name="Konkel Z."/>
            <person name="Mondo S.J."/>
            <person name="Kuo A."/>
            <person name="Hayes R.D."/>
            <person name="Haridas S."/>
            <person name="Andreopoulos B."/>
            <person name="Riley R."/>
            <person name="LaButti K."/>
            <person name="Pangilinan J."/>
            <person name="Lipzen A."/>
            <person name="Amirebrahimi M."/>
            <person name="Yan J."/>
            <person name="Adam C."/>
            <person name="Keymanesh K."/>
            <person name="Ng V."/>
            <person name="Louie K."/>
            <person name="Northen T."/>
            <person name="Drula E."/>
            <person name="Henrissat B."/>
            <person name="Hsieh H.M."/>
            <person name="Youens-Clark K."/>
            <person name="Lutzoni F."/>
            <person name="Miadlikowska J."/>
            <person name="Eastwood D.C."/>
            <person name="Hamelin R.C."/>
            <person name="Grigoriev I.V."/>
            <person name="U'Ren J.M."/>
        </authorList>
    </citation>
    <scope>NUCLEOTIDE SEQUENCE [LARGE SCALE GENOMIC DNA]</scope>
    <source>
        <strain evidence="1 2">ER1909</strain>
    </source>
</reference>
<protein>
    <submittedName>
        <fullName evidence="1">Uncharacterized protein</fullName>
    </submittedName>
</protein>
<dbReference type="EMBL" id="MU394449">
    <property type="protein sequence ID" value="KAI6080375.1"/>
    <property type="molecule type" value="Genomic_DNA"/>
</dbReference>
<proteinExistence type="predicted"/>
<comment type="caution">
    <text evidence="1">The sequence shown here is derived from an EMBL/GenBank/DDBJ whole genome shotgun (WGS) entry which is preliminary data.</text>
</comment>
<organism evidence="1 2">
    <name type="scientific">Hypoxylon rubiginosum</name>
    <dbReference type="NCBI Taxonomy" id="110542"/>
    <lineage>
        <taxon>Eukaryota</taxon>
        <taxon>Fungi</taxon>
        <taxon>Dikarya</taxon>
        <taxon>Ascomycota</taxon>
        <taxon>Pezizomycotina</taxon>
        <taxon>Sordariomycetes</taxon>
        <taxon>Xylariomycetidae</taxon>
        <taxon>Xylariales</taxon>
        <taxon>Hypoxylaceae</taxon>
        <taxon>Hypoxylon</taxon>
    </lineage>
</organism>
<gene>
    <name evidence="1" type="ORF">F4821DRAFT_251638</name>
</gene>
<keyword evidence="2" id="KW-1185">Reference proteome</keyword>